<evidence type="ECO:0000256" key="6">
    <source>
        <dbReference type="ARBA" id="ARBA00022741"/>
    </source>
</evidence>
<feature type="domain" description="ABC transporter" evidence="11">
    <location>
        <begin position="1086"/>
        <end position="1316"/>
    </location>
</feature>
<feature type="transmembrane region" description="Helical" evidence="10">
    <location>
        <begin position="881"/>
        <end position="902"/>
    </location>
</feature>
<dbReference type="InterPro" id="IPR003593">
    <property type="entry name" value="AAA+_ATPase"/>
</dbReference>
<dbReference type="SUPFAM" id="SSF52540">
    <property type="entry name" value="P-loop containing nucleoside triphosphate hydrolases"/>
    <property type="match status" value="2"/>
</dbReference>
<dbReference type="GeneID" id="100899089"/>
<dbReference type="KEGG" id="goe:100899089"/>
<sequence length="1321" mass="147815">MNANFTNGASGAQVNFLPISSGARNHATSVGSELRWWHRFTLGQFSRVIFKGFRTQISQVDLFPLEDGLKSHHCLETFERKWLKEQKIRARKRGFEAVPTEDLFPKTPYAPTTTTTSKNTIWAALFRSFWPVILRGFCYEFFIIMGKLMTPLMLGALIDEVSSARPFEIGFGYCLALFIASLSTWVALEHLLFSNCMGGLQARAALMSAVYQKSLLISMDSQRAYPVGELMNMMSLDVENVFRFVGEWHLLWAWMVRLAGTLALLWMQLGVSSLAGVAVMLAQMPLSAIIGHKNSNVQNKQMKEKGRRISILTEILSGIRFIKLYAWEKAFAKKVEDVRQQEVGYIKKFLLYQAALSLIWSSVPLLISLASFGCFVLLDDENVLTPKRVFVSMTLFNSMSFTLTFVPTMIATFTRCKVSLRRIQNFLQADELDLDDVTHAVGEGEVVVFEKASFAWESSIVLDKLDLKVRKGELIAIIGPVGSGKSSLMEAILGSMKKITGHVHKDKASTMAYVPQRAWILNDSIRNNIVFTSDPDESWYREVVDRCCLLPDFQMLEHNDDTEIGEKGINLSGGQKQRVSLARAVFQKAQLYLLDDPLSSVDSHVLQDLFNDVIGPQGLLKDTTRILVTHSQAVLPLCDRIVLLKEGKIDFVGTYNDLIKEDVSMKTILGESEGENDTRTADEPEEEQKIILNSHGSKVPQNEEEMSVGAVSWRVYLMMVKKFGLFYAGICLLGYGLHEIGMVWSMFWLKTWSTDAKHQDDDLMTALNDTMHATQDDLRENSSLIERIGQDFVKVSADFSAESVTPIDRINMFVFIGSIQMTGLVVGCLCLAIGILKTSTSLHQSVLDAIMRAPLQFFDKTPSGRNINRMSKDVDALDQEFFLNLDGWLCCVLSIFSVLVVIAYEVPLLLSVIVPCACLFVLLLTIYQRNARQLQRLASVTRSPVLSHFSETVSGSASIRAFHAEQKVTKKFLDRLDTSQNFILHTRASGAWIALRTQLLSSLIVFSLSLIIIFHREQFNEGLAGLLLSLSLMAIDRLNWVFRLSSWVENTLVSAERLDQYSKIPSEKPWIIENTVDPLWPLSGSVRFRDYSTSYGPGENPVLSRINVEIEAGEKVGVVGRTGAGKTSLTLALFRAIEATSGTIFVDGLDVSGIGLHDLRKRLTIIPQDPVLFRGTLRENLDPHGIYSDEEIWSAIERAHLKKSQFSLKMTIADGGENISVGERQLVSLARALLRSSKIIVLDEATAAVDHETDKLVQETIRRDFQFSTVITVAHRLETVLNYDKIVVLSGGEIVEQGSPKELLGSRNSVFYSMAKDAGIV</sequence>
<feature type="transmembrane region" description="Helical" evidence="10">
    <location>
        <begin position="170"/>
        <end position="193"/>
    </location>
</feature>
<evidence type="ECO:0000256" key="3">
    <source>
        <dbReference type="ARBA" id="ARBA00022448"/>
    </source>
</evidence>
<dbReference type="SMART" id="SM00382">
    <property type="entry name" value="AAA"/>
    <property type="match status" value="2"/>
</dbReference>
<feature type="transmembrane region" description="Helical" evidence="10">
    <location>
        <begin position="908"/>
        <end position="927"/>
    </location>
</feature>
<dbReference type="PANTHER" id="PTHR24223">
    <property type="entry name" value="ATP-BINDING CASSETTE SUB-FAMILY C"/>
    <property type="match status" value="1"/>
</dbReference>
<dbReference type="PROSITE" id="PS50893">
    <property type="entry name" value="ABC_TRANSPORTER_2"/>
    <property type="match status" value="2"/>
</dbReference>
<evidence type="ECO:0000256" key="4">
    <source>
        <dbReference type="ARBA" id="ARBA00022692"/>
    </source>
</evidence>
<dbReference type="PANTHER" id="PTHR24223:SF443">
    <property type="entry name" value="MULTIDRUG-RESISTANCE LIKE PROTEIN 1, ISOFORM I"/>
    <property type="match status" value="1"/>
</dbReference>
<dbReference type="InterPro" id="IPR036640">
    <property type="entry name" value="ABC1_TM_sf"/>
</dbReference>
<dbReference type="Gene3D" id="1.20.1560.10">
    <property type="entry name" value="ABC transporter type 1, transmembrane domain"/>
    <property type="match status" value="2"/>
</dbReference>
<evidence type="ECO:0000259" key="12">
    <source>
        <dbReference type="PROSITE" id="PS50929"/>
    </source>
</evidence>
<dbReference type="InterPro" id="IPR003439">
    <property type="entry name" value="ABC_transporter-like_ATP-bd"/>
</dbReference>
<keyword evidence="6" id="KW-0547">Nucleotide-binding</keyword>
<dbReference type="Pfam" id="PF00664">
    <property type="entry name" value="ABC_membrane"/>
    <property type="match status" value="2"/>
</dbReference>
<comment type="subcellular location">
    <subcellularLocation>
        <location evidence="1">Vacuole membrane</location>
        <topology evidence="1">Multi-pass membrane protein</topology>
    </subcellularLocation>
</comment>
<gene>
    <name evidence="14" type="primary">LOC100899089</name>
</gene>
<comment type="similarity">
    <text evidence="2">Belongs to the ABC transporter superfamily. ABCC family. Conjugate transporter (TC 3.A.1.208) subfamily.</text>
</comment>
<dbReference type="SUPFAM" id="SSF90123">
    <property type="entry name" value="ABC transporter transmembrane region"/>
    <property type="match status" value="2"/>
</dbReference>
<organism evidence="13 14">
    <name type="scientific">Galendromus occidentalis</name>
    <name type="common">western predatory mite</name>
    <dbReference type="NCBI Taxonomy" id="34638"/>
    <lineage>
        <taxon>Eukaryota</taxon>
        <taxon>Metazoa</taxon>
        <taxon>Ecdysozoa</taxon>
        <taxon>Arthropoda</taxon>
        <taxon>Chelicerata</taxon>
        <taxon>Arachnida</taxon>
        <taxon>Acari</taxon>
        <taxon>Parasitiformes</taxon>
        <taxon>Mesostigmata</taxon>
        <taxon>Gamasina</taxon>
        <taxon>Phytoseioidea</taxon>
        <taxon>Phytoseiidae</taxon>
        <taxon>Typhlodrominae</taxon>
        <taxon>Galendromus</taxon>
    </lineage>
</organism>
<dbReference type="Pfam" id="PF00005">
    <property type="entry name" value="ABC_tran"/>
    <property type="match status" value="2"/>
</dbReference>
<dbReference type="PROSITE" id="PS50929">
    <property type="entry name" value="ABC_TM1F"/>
    <property type="match status" value="2"/>
</dbReference>
<evidence type="ECO:0000256" key="10">
    <source>
        <dbReference type="SAM" id="Phobius"/>
    </source>
</evidence>
<evidence type="ECO:0000259" key="11">
    <source>
        <dbReference type="PROSITE" id="PS50893"/>
    </source>
</evidence>
<feature type="transmembrane region" description="Helical" evidence="10">
    <location>
        <begin position="724"/>
        <end position="747"/>
    </location>
</feature>
<dbReference type="InterPro" id="IPR027417">
    <property type="entry name" value="P-loop_NTPase"/>
</dbReference>
<dbReference type="CDD" id="cd18595">
    <property type="entry name" value="ABC_6TM_MRP1_2_3_6_D1_like"/>
    <property type="match status" value="1"/>
</dbReference>
<evidence type="ECO:0000256" key="7">
    <source>
        <dbReference type="ARBA" id="ARBA00022840"/>
    </source>
</evidence>
<feature type="transmembrane region" description="Helical" evidence="10">
    <location>
        <begin position="999"/>
        <end position="1016"/>
    </location>
</feature>
<dbReference type="InterPro" id="IPR017871">
    <property type="entry name" value="ABC_transporter-like_CS"/>
</dbReference>
<feature type="transmembrane region" description="Helical" evidence="10">
    <location>
        <begin position="390"/>
        <end position="413"/>
    </location>
</feature>
<dbReference type="FunFam" id="1.20.1560.10:FF:000010">
    <property type="entry name" value="Multidrug resistance-associated ABC transporter"/>
    <property type="match status" value="1"/>
</dbReference>
<dbReference type="GO" id="GO:0140359">
    <property type="term" value="F:ABC-type transporter activity"/>
    <property type="evidence" value="ECO:0007669"/>
    <property type="project" value="InterPro"/>
</dbReference>
<dbReference type="PROSITE" id="PS00211">
    <property type="entry name" value="ABC_TRANSPORTER_1"/>
    <property type="match status" value="2"/>
</dbReference>
<keyword evidence="5" id="KW-0677">Repeat</keyword>
<dbReference type="InterPro" id="IPR050173">
    <property type="entry name" value="ABC_transporter_C-like"/>
</dbReference>
<feature type="transmembrane region" description="Helical" evidence="10">
    <location>
        <begin position="273"/>
        <end position="292"/>
    </location>
</feature>
<feature type="transmembrane region" description="Helical" evidence="10">
    <location>
        <begin position="349"/>
        <end position="378"/>
    </location>
</feature>
<keyword evidence="7" id="KW-0067">ATP-binding</keyword>
<dbReference type="Proteomes" id="UP000694867">
    <property type="component" value="Unplaced"/>
</dbReference>
<evidence type="ECO:0000313" key="13">
    <source>
        <dbReference type="Proteomes" id="UP000694867"/>
    </source>
</evidence>
<dbReference type="CDD" id="cd03250">
    <property type="entry name" value="ABCC_MRP_domain1"/>
    <property type="match status" value="1"/>
</dbReference>
<evidence type="ECO:0000256" key="9">
    <source>
        <dbReference type="ARBA" id="ARBA00023136"/>
    </source>
</evidence>
<dbReference type="InterPro" id="IPR011527">
    <property type="entry name" value="ABC1_TM_dom"/>
</dbReference>
<evidence type="ECO:0000256" key="2">
    <source>
        <dbReference type="ARBA" id="ARBA00009726"/>
    </source>
</evidence>
<evidence type="ECO:0000256" key="5">
    <source>
        <dbReference type="ARBA" id="ARBA00022737"/>
    </source>
</evidence>
<keyword evidence="4 10" id="KW-0812">Transmembrane</keyword>
<feature type="domain" description="ABC transmembrane type-1" evidence="12">
    <location>
        <begin position="812"/>
        <end position="1046"/>
    </location>
</feature>
<keyword evidence="9 10" id="KW-0472">Membrane</keyword>
<dbReference type="FunFam" id="1.20.1560.10:FF:000006">
    <property type="entry name" value="ATP-binding cassette, sub-family C (CFTR/MRP), member 9"/>
    <property type="match status" value="1"/>
</dbReference>
<keyword evidence="13" id="KW-1185">Reference proteome</keyword>
<reference evidence="14" key="1">
    <citation type="submission" date="2025-08" db="UniProtKB">
        <authorList>
            <consortium name="RefSeq"/>
        </authorList>
    </citation>
    <scope>IDENTIFICATION</scope>
</reference>
<feature type="domain" description="ABC transporter" evidence="11">
    <location>
        <begin position="432"/>
        <end position="671"/>
    </location>
</feature>
<dbReference type="FunFam" id="3.40.50.300:FF:000074">
    <property type="entry name" value="Multidrug resistance-associated protein 5 isoform 1"/>
    <property type="match status" value="1"/>
</dbReference>
<feature type="transmembrane region" description="Helical" evidence="10">
    <location>
        <begin position="812"/>
        <end position="836"/>
    </location>
</feature>
<dbReference type="RefSeq" id="XP_003746748.1">
    <property type="nucleotide sequence ID" value="XM_003746700.1"/>
</dbReference>
<evidence type="ECO:0000256" key="1">
    <source>
        <dbReference type="ARBA" id="ARBA00004128"/>
    </source>
</evidence>
<name>A0AAJ6QX04_9ACAR</name>
<dbReference type="FunFam" id="3.40.50.300:FF:000997">
    <property type="entry name" value="Multidrug resistance-associated protein 1"/>
    <property type="match status" value="1"/>
</dbReference>
<evidence type="ECO:0000256" key="8">
    <source>
        <dbReference type="ARBA" id="ARBA00022989"/>
    </source>
</evidence>
<proteinExistence type="inferred from homology"/>
<evidence type="ECO:0000313" key="14">
    <source>
        <dbReference type="RefSeq" id="XP_003746748.1"/>
    </source>
</evidence>
<keyword evidence="8 10" id="KW-1133">Transmembrane helix</keyword>
<accession>A0AAJ6QX04</accession>
<dbReference type="Gene3D" id="3.40.50.300">
    <property type="entry name" value="P-loop containing nucleotide triphosphate hydrolases"/>
    <property type="match status" value="2"/>
</dbReference>
<feature type="domain" description="ABC transmembrane type-1" evidence="12">
    <location>
        <begin position="148"/>
        <end position="415"/>
    </location>
</feature>
<dbReference type="GO" id="GO:0016887">
    <property type="term" value="F:ATP hydrolysis activity"/>
    <property type="evidence" value="ECO:0007669"/>
    <property type="project" value="InterPro"/>
</dbReference>
<keyword evidence="3" id="KW-0813">Transport</keyword>
<dbReference type="CDD" id="cd03244">
    <property type="entry name" value="ABCC_MRP_domain2"/>
    <property type="match status" value="1"/>
</dbReference>
<protein>
    <submittedName>
        <fullName evidence="14">Canalicular multispecific organic anion transporter 1</fullName>
    </submittedName>
</protein>
<dbReference type="GO" id="GO:0005774">
    <property type="term" value="C:vacuolar membrane"/>
    <property type="evidence" value="ECO:0007669"/>
    <property type="project" value="UniProtKB-SubCell"/>
</dbReference>
<feature type="transmembrane region" description="Helical" evidence="10">
    <location>
        <begin position="137"/>
        <end position="158"/>
    </location>
</feature>
<dbReference type="GO" id="GO:0005524">
    <property type="term" value="F:ATP binding"/>
    <property type="evidence" value="ECO:0007669"/>
    <property type="project" value="UniProtKB-KW"/>
</dbReference>